<dbReference type="SUPFAM" id="SSF50129">
    <property type="entry name" value="GroES-like"/>
    <property type="match status" value="1"/>
</dbReference>
<dbReference type="AlphaFoldDB" id="X1CS68"/>
<sequence>MEKMLAAVFHKNETNGGKIQLEEVNVLQITKSDQVLIEVKACGICGTDLKIIEGGHPANDNMILGHEFAGVVKEIGKNIHDLKIGDKVVVDPNEKCGYCINCRRGLSNLCEYMALGTTFGIFQNGGFAKFCVLPRNALFKLPEKIDLVAASLIEPLSCAVHCHN</sequence>
<dbReference type="GO" id="GO:0016491">
    <property type="term" value="F:oxidoreductase activity"/>
    <property type="evidence" value="ECO:0007669"/>
    <property type="project" value="UniProtKB-KW"/>
</dbReference>
<evidence type="ECO:0000259" key="4">
    <source>
        <dbReference type="Pfam" id="PF08240"/>
    </source>
</evidence>
<feature type="domain" description="Alcohol dehydrogenase-like N-terminal" evidence="4">
    <location>
        <begin position="32"/>
        <end position="143"/>
    </location>
</feature>
<proteinExistence type="predicted"/>
<dbReference type="PROSITE" id="PS00059">
    <property type="entry name" value="ADH_ZINC"/>
    <property type="match status" value="1"/>
</dbReference>
<dbReference type="PANTHER" id="PTHR43401">
    <property type="entry name" value="L-THREONINE 3-DEHYDROGENASE"/>
    <property type="match status" value="1"/>
</dbReference>
<evidence type="ECO:0000313" key="5">
    <source>
        <dbReference type="EMBL" id="GAG98938.1"/>
    </source>
</evidence>
<name>X1CS68_9ZZZZ</name>
<gene>
    <name evidence="5" type="ORF">S01H4_43439</name>
</gene>
<dbReference type="InterPro" id="IPR002328">
    <property type="entry name" value="ADH_Zn_CS"/>
</dbReference>
<dbReference type="InterPro" id="IPR013154">
    <property type="entry name" value="ADH-like_N"/>
</dbReference>
<comment type="caution">
    <text evidence="5">The sequence shown here is derived from an EMBL/GenBank/DDBJ whole genome shotgun (WGS) entry which is preliminary data.</text>
</comment>
<dbReference type="GO" id="GO:0008270">
    <property type="term" value="F:zinc ion binding"/>
    <property type="evidence" value="ECO:0007669"/>
    <property type="project" value="InterPro"/>
</dbReference>
<evidence type="ECO:0000256" key="1">
    <source>
        <dbReference type="ARBA" id="ARBA00022723"/>
    </source>
</evidence>
<dbReference type="Pfam" id="PF08240">
    <property type="entry name" value="ADH_N"/>
    <property type="match status" value="1"/>
</dbReference>
<reference evidence="5" key="1">
    <citation type="journal article" date="2014" name="Front. Microbiol.">
        <title>High frequency of phylogenetically diverse reductive dehalogenase-homologous genes in deep subseafloor sedimentary metagenomes.</title>
        <authorList>
            <person name="Kawai M."/>
            <person name="Futagami T."/>
            <person name="Toyoda A."/>
            <person name="Takaki Y."/>
            <person name="Nishi S."/>
            <person name="Hori S."/>
            <person name="Arai W."/>
            <person name="Tsubouchi T."/>
            <person name="Morono Y."/>
            <person name="Uchiyama I."/>
            <person name="Ito T."/>
            <person name="Fujiyama A."/>
            <person name="Inagaki F."/>
            <person name="Takami H."/>
        </authorList>
    </citation>
    <scope>NUCLEOTIDE SEQUENCE</scope>
    <source>
        <strain evidence="5">Expedition CK06-06</strain>
    </source>
</reference>
<organism evidence="5">
    <name type="scientific">marine sediment metagenome</name>
    <dbReference type="NCBI Taxonomy" id="412755"/>
    <lineage>
        <taxon>unclassified sequences</taxon>
        <taxon>metagenomes</taxon>
        <taxon>ecological metagenomes</taxon>
    </lineage>
</organism>
<evidence type="ECO:0000256" key="3">
    <source>
        <dbReference type="ARBA" id="ARBA00023002"/>
    </source>
</evidence>
<dbReference type="EMBL" id="BART01023967">
    <property type="protein sequence ID" value="GAG98938.1"/>
    <property type="molecule type" value="Genomic_DNA"/>
</dbReference>
<dbReference type="InterPro" id="IPR011032">
    <property type="entry name" value="GroES-like_sf"/>
</dbReference>
<keyword evidence="3" id="KW-0560">Oxidoreductase</keyword>
<dbReference type="InterPro" id="IPR050129">
    <property type="entry name" value="Zn_alcohol_dh"/>
</dbReference>
<evidence type="ECO:0000256" key="2">
    <source>
        <dbReference type="ARBA" id="ARBA00022833"/>
    </source>
</evidence>
<keyword evidence="1" id="KW-0479">Metal-binding</keyword>
<accession>X1CS68</accession>
<feature type="non-terminal residue" evidence="5">
    <location>
        <position position="164"/>
    </location>
</feature>
<keyword evidence="2" id="KW-0862">Zinc</keyword>
<dbReference type="Gene3D" id="3.90.180.10">
    <property type="entry name" value="Medium-chain alcohol dehydrogenases, catalytic domain"/>
    <property type="match status" value="1"/>
</dbReference>
<protein>
    <recommendedName>
        <fullName evidence="4">Alcohol dehydrogenase-like N-terminal domain-containing protein</fullName>
    </recommendedName>
</protein>
<dbReference type="PANTHER" id="PTHR43401:SF2">
    <property type="entry name" value="L-THREONINE 3-DEHYDROGENASE"/>
    <property type="match status" value="1"/>
</dbReference>